<dbReference type="EMBL" id="MN740650">
    <property type="protein sequence ID" value="QHS79667.1"/>
    <property type="molecule type" value="Genomic_DNA"/>
</dbReference>
<sequence length="39" mass="4625">MLVPLFIFYQFLDVEEVNVFVDIIEFLCGYMLGFVFTLV</sequence>
<name>A0A6C0AIM7_9ZZZZ</name>
<evidence type="ECO:0000313" key="1">
    <source>
        <dbReference type="EMBL" id="QHS79667.1"/>
    </source>
</evidence>
<proteinExistence type="predicted"/>
<dbReference type="AlphaFoldDB" id="A0A6C0AIM7"/>
<organism evidence="1">
    <name type="scientific">viral metagenome</name>
    <dbReference type="NCBI Taxonomy" id="1070528"/>
    <lineage>
        <taxon>unclassified sequences</taxon>
        <taxon>metagenomes</taxon>
        <taxon>organismal metagenomes</taxon>
    </lineage>
</organism>
<protein>
    <submittedName>
        <fullName evidence="1">Uncharacterized protein</fullName>
    </submittedName>
</protein>
<reference evidence="1" key="1">
    <citation type="journal article" date="2020" name="Nature">
        <title>Giant virus diversity and host interactions through global metagenomics.</title>
        <authorList>
            <person name="Schulz F."/>
            <person name="Roux S."/>
            <person name="Paez-Espino D."/>
            <person name="Jungbluth S."/>
            <person name="Walsh D.A."/>
            <person name="Denef V.J."/>
            <person name="McMahon K.D."/>
            <person name="Konstantinidis K.T."/>
            <person name="Eloe-Fadrosh E.A."/>
            <person name="Kyrpides N.C."/>
            <person name="Woyke T."/>
        </authorList>
    </citation>
    <scope>NUCLEOTIDE SEQUENCE</scope>
    <source>
        <strain evidence="1">GVMAG-S-1035303-20</strain>
    </source>
</reference>
<accession>A0A6C0AIM7</accession>